<reference evidence="4 5" key="1">
    <citation type="submission" date="2023-10" db="EMBL/GenBank/DDBJ databases">
        <title>Genomes of two closely related lineages of the louse Polyplax serrata with different host specificities.</title>
        <authorList>
            <person name="Martinu J."/>
            <person name="Tarabai H."/>
            <person name="Stefka J."/>
            <person name="Hypsa V."/>
        </authorList>
    </citation>
    <scope>NUCLEOTIDE SEQUENCE [LARGE SCALE GENOMIC DNA]</scope>
    <source>
        <strain evidence="4">HR10_N</strain>
    </source>
</reference>
<accession>A0AAN8P5K3</accession>
<dbReference type="AlphaFoldDB" id="A0AAN8P5K3"/>
<dbReference type="InterPro" id="IPR008584">
    <property type="entry name" value="CXXC_Zn-binding_euk"/>
</dbReference>
<comment type="caution">
    <text evidence="4">The sequence shown here is derived from an EMBL/GenBank/DDBJ whole genome shotgun (WGS) entry which is preliminary data.</text>
</comment>
<evidence type="ECO:0000313" key="4">
    <source>
        <dbReference type="EMBL" id="KAK6633032.1"/>
    </source>
</evidence>
<comment type="similarity">
    <text evidence="1">Belongs to the UPF0587 family.</text>
</comment>
<evidence type="ECO:0000256" key="3">
    <source>
        <dbReference type="ARBA" id="ARBA00022833"/>
    </source>
</evidence>
<dbReference type="EMBL" id="JAWJWE010000006">
    <property type="protein sequence ID" value="KAK6633032.1"/>
    <property type="molecule type" value="Genomic_DNA"/>
</dbReference>
<gene>
    <name evidence="4" type="ORF">RUM43_012775</name>
</gene>
<dbReference type="PANTHER" id="PTHR12857:SF0">
    <property type="entry name" value="CXXC MOTIF CONTAINING ZINC BINDING PROTEIN"/>
    <property type="match status" value="1"/>
</dbReference>
<evidence type="ECO:0000313" key="5">
    <source>
        <dbReference type="Proteomes" id="UP001372834"/>
    </source>
</evidence>
<keyword evidence="2" id="KW-0479">Metal-binding</keyword>
<organism evidence="4 5">
    <name type="scientific">Polyplax serrata</name>
    <name type="common">Common mouse louse</name>
    <dbReference type="NCBI Taxonomy" id="468196"/>
    <lineage>
        <taxon>Eukaryota</taxon>
        <taxon>Metazoa</taxon>
        <taxon>Ecdysozoa</taxon>
        <taxon>Arthropoda</taxon>
        <taxon>Hexapoda</taxon>
        <taxon>Insecta</taxon>
        <taxon>Pterygota</taxon>
        <taxon>Neoptera</taxon>
        <taxon>Paraneoptera</taxon>
        <taxon>Psocodea</taxon>
        <taxon>Troctomorpha</taxon>
        <taxon>Phthiraptera</taxon>
        <taxon>Anoplura</taxon>
        <taxon>Polyplacidae</taxon>
        <taxon>Polyplax</taxon>
    </lineage>
</organism>
<dbReference type="PANTHER" id="PTHR12857">
    <property type="entry name" value="CXXC MOTIF CONTAINING ZINC BINDING PROTEIN"/>
    <property type="match status" value="1"/>
</dbReference>
<sequence length="173" mass="19473">MGKIGLKIKASLTNVDKLYPLKPEQFGWALKVRCTGCGEESPNWHLISEEDVVELVNATANFVYKCKCCARENSLKIIPLSQLNAKSKGPASKKSTEAAYLSEDEDKFKTIVGFDCRGMELTEYEPRDGWAVESGNKVFDDVDLSSKDWCEYNDVDNVPVEINDFQSQFETLK</sequence>
<dbReference type="Pfam" id="PF05907">
    <property type="entry name" value="CXXC_Zn-b_euk"/>
    <property type="match status" value="1"/>
</dbReference>
<keyword evidence="3" id="KW-0862">Zinc</keyword>
<dbReference type="Proteomes" id="UP001372834">
    <property type="component" value="Unassembled WGS sequence"/>
</dbReference>
<dbReference type="SUPFAM" id="SSF141678">
    <property type="entry name" value="MAL13P1.257-like"/>
    <property type="match status" value="1"/>
</dbReference>
<name>A0AAN8P5K3_POLSC</name>
<evidence type="ECO:0000256" key="2">
    <source>
        <dbReference type="ARBA" id="ARBA00022723"/>
    </source>
</evidence>
<evidence type="ECO:0000256" key="1">
    <source>
        <dbReference type="ARBA" id="ARBA00007818"/>
    </source>
</evidence>
<dbReference type="GO" id="GO:0008270">
    <property type="term" value="F:zinc ion binding"/>
    <property type="evidence" value="ECO:0007669"/>
    <property type="project" value="TreeGrafter"/>
</dbReference>
<protein>
    <submittedName>
        <fullName evidence="4">Uncharacterized protein</fullName>
    </submittedName>
</protein>
<proteinExistence type="inferred from homology"/>